<evidence type="ECO:0008006" key="4">
    <source>
        <dbReference type="Google" id="ProtNLM"/>
    </source>
</evidence>
<protein>
    <recommendedName>
        <fullName evidence="4">LPS export ABC transporter periplasmic protein LptC</fullName>
    </recommendedName>
</protein>
<evidence type="ECO:0000313" key="2">
    <source>
        <dbReference type="EMBL" id="KKB11514.1"/>
    </source>
</evidence>
<organism evidence="2 3">
    <name type="scientific">Devosia geojensis</name>
    <dbReference type="NCBI Taxonomy" id="443610"/>
    <lineage>
        <taxon>Bacteria</taxon>
        <taxon>Pseudomonadati</taxon>
        <taxon>Pseudomonadota</taxon>
        <taxon>Alphaproteobacteria</taxon>
        <taxon>Hyphomicrobiales</taxon>
        <taxon>Devosiaceae</taxon>
        <taxon>Devosia</taxon>
    </lineage>
</organism>
<evidence type="ECO:0000313" key="3">
    <source>
        <dbReference type="Proteomes" id="UP000033632"/>
    </source>
</evidence>
<dbReference type="AlphaFoldDB" id="A0A0F5FRM9"/>
<keyword evidence="3" id="KW-1185">Reference proteome</keyword>
<feature type="transmembrane region" description="Helical" evidence="1">
    <location>
        <begin position="25"/>
        <end position="48"/>
    </location>
</feature>
<reference evidence="2 3" key="1">
    <citation type="submission" date="2015-03" db="EMBL/GenBank/DDBJ databases">
        <authorList>
            <person name="Hassan Y.I."/>
            <person name="Lepp D."/>
            <person name="Li X.-Z."/>
            <person name="Zhou T."/>
        </authorList>
    </citation>
    <scope>NUCLEOTIDE SEQUENCE [LARGE SCALE GENOMIC DNA]</scope>
    <source>
        <strain evidence="2 3">BD-c194</strain>
    </source>
</reference>
<comment type="caution">
    <text evidence="2">The sequence shown here is derived from an EMBL/GenBank/DDBJ whole genome shotgun (WGS) entry which is preliminary data.</text>
</comment>
<keyword evidence="1" id="KW-1133">Transmembrane helix</keyword>
<dbReference type="PATRIC" id="fig|443610.3.peg.737"/>
<proteinExistence type="predicted"/>
<dbReference type="STRING" id="443610.VE25_12485"/>
<dbReference type="EMBL" id="JZEX01000115">
    <property type="protein sequence ID" value="KKB11514.1"/>
    <property type="molecule type" value="Genomic_DNA"/>
</dbReference>
<name>A0A0F5FRM9_9HYPH</name>
<accession>A0A0F5FRM9</accession>
<dbReference type="RefSeq" id="WP_046108963.1">
    <property type="nucleotide sequence ID" value="NZ_JZEX01000115.1"/>
</dbReference>
<dbReference type="OrthoDB" id="7946957at2"/>
<sequence>MPSHAHSADRLSIYRSLERRNRVVAVLRWLVPAAGVLALVSLVVQIVVSSQLGRFDFESIRVAPESVTLEAPEYAGILEDGSRYRVTSRSAATRAGEPERIDLTDAALTIERPTGVVMDITAAEGELDTTSELVLVEGVADVVDSTGTTAVLHRSVFDWTAQVLTSEGPVSIDYADGSELEAQTMTFDTKTSIWTFSRVRVTLPDTPGADEP</sequence>
<dbReference type="Proteomes" id="UP000033632">
    <property type="component" value="Unassembled WGS sequence"/>
</dbReference>
<evidence type="ECO:0000256" key="1">
    <source>
        <dbReference type="SAM" id="Phobius"/>
    </source>
</evidence>
<keyword evidence="1" id="KW-0812">Transmembrane</keyword>
<gene>
    <name evidence="2" type="ORF">VE25_12485</name>
</gene>
<keyword evidence="1" id="KW-0472">Membrane</keyword>